<feature type="region of interest" description="Disordered" evidence="1">
    <location>
        <begin position="1"/>
        <end position="41"/>
    </location>
</feature>
<name>A0A7R8W9N8_9CRUS</name>
<reference evidence="2" key="1">
    <citation type="submission" date="2020-11" db="EMBL/GenBank/DDBJ databases">
        <authorList>
            <person name="Tran Van P."/>
        </authorList>
    </citation>
    <scope>NUCLEOTIDE SEQUENCE</scope>
</reference>
<evidence type="ECO:0000256" key="1">
    <source>
        <dbReference type="SAM" id="MobiDB-lite"/>
    </source>
</evidence>
<evidence type="ECO:0000313" key="2">
    <source>
        <dbReference type="EMBL" id="CAD7227535.1"/>
    </source>
</evidence>
<feature type="non-terminal residue" evidence="2">
    <location>
        <position position="1"/>
    </location>
</feature>
<sequence length="349" mass="38090">MDRHMEQATSASRDATEEFDDDAFEAVASDTAGSKDGSCRVPDSKFPLLHGPLLEMNPTSRGAGSGLLSSDLTRALYDANGDENKMEFRFFRFNSFGYESYSSVDSLPDSRQLSPVVPIRHGTCPRVSTGRGHHSAGLGKKAPVNGAAPVVAPDLVSSWEPRSHPGIRPVADLWLVAPKKPCPPPATFSSWSHNALDPSLVRARKEIEQMLERAWEHQCELEQNLNILSSSLCIHGSPSAGFPPDSEADRAVIAAVSLLGVRLLDMNRFRTRALNFLRVPASKFGRVSGEVRLEFDAMFTRRTLDAMAETLQKVLPFPCGPMCIMRMVSGGNLCIMRIVSEGNLCASCE</sequence>
<protein>
    <submittedName>
        <fullName evidence="2">Uncharacterized protein</fullName>
    </submittedName>
</protein>
<gene>
    <name evidence="2" type="ORF">CTOB1V02_LOCUS5439</name>
</gene>
<feature type="region of interest" description="Disordered" evidence="1">
    <location>
        <begin position="123"/>
        <end position="144"/>
    </location>
</feature>
<organism evidence="2">
    <name type="scientific">Cyprideis torosa</name>
    <dbReference type="NCBI Taxonomy" id="163714"/>
    <lineage>
        <taxon>Eukaryota</taxon>
        <taxon>Metazoa</taxon>
        <taxon>Ecdysozoa</taxon>
        <taxon>Arthropoda</taxon>
        <taxon>Crustacea</taxon>
        <taxon>Oligostraca</taxon>
        <taxon>Ostracoda</taxon>
        <taxon>Podocopa</taxon>
        <taxon>Podocopida</taxon>
        <taxon>Cytherocopina</taxon>
        <taxon>Cytheroidea</taxon>
        <taxon>Cytherideidae</taxon>
        <taxon>Cyprideis</taxon>
    </lineage>
</organism>
<dbReference type="EMBL" id="OB661175">
    <property type="protein sequence ID" value="CAD7227535.1"/>
    <property type="molecule type" value="Genomic_DNA"/>
</dbReference>
<dbReference type="AlphaFoldDB" id="A0A7R8W9N8"/>
<proteinExistence type="predicted"/>
<accession>A0A7R8W9N8</accession>